<evidence type="ECO:0000313" key="4">
    <source>
        <dbReference type="Proteomes" id="UP000075221"/>
    </source>
</evidence>
<dbReference type="AlphaFoldDB" id="A0AAC9ANX5"/>
<reference evidence="2 4" key="2">
    <citation type="submission" date="2016-02" db="EMBL/GenBank/DDBJ databases">
        <title>Complete Genome Sequence of Propionibacterium acidipropionici ATCC 55737.</title>
        <authorList>
            <person name="Luna Flores C.H."/>
            <person name="Nielsen L.K."/>
            <person name="Marcellin E."/>
        </authorList>
    </citation>
    <scope>NUCLEOTIDE SEQUENCE [LARGE SCALE GENOMIC DNA]</scope>
    <source>
        <strain evidence="2 4">ATCC 55737</strain>
    </source>
</reference>
<evidence type="ECO:0000313" key="5">
    <source>
        <dbReference type="Proteomes" id="UP000178666"/>
    </source>
</evidence>
<dbReference type="Pfam" id="PF13524">
    <property type="entry name" value="Glyco_trans_1_2"/>
    <property type="match status" value="1"/>
</dbReference>
<dbReference type="SUPFAM" id="SSF53756">
    <property type="entry name" value="UDP-Glycosyltransferase/glycogen phosphorylase"/>
    <property type="match status" value="1"/>
</dbReference>
<organism evidence="2 4">
    <name type="scientific">Acidipropionibacterium acidipropionici</name>
    <dbReference type="NCBI Taxonomy" id="1748"/>
    <lineage>
        <taxon>Bacteria</taxon>
        <taxon>Bacillati</taxon>
        <taxon>Actinomycetota</taxon>
        <taxon>Actinomycetes</taxon>
        <taxon>Propionibacteriales</taxon>
        <taxon>Propionibacteriaceae</taxon>
        <taxon>Acidipropionibacterium</taxon>
    </lineage>
</organism>
<reference evidence="3 5" key="1">
    <citation type="journal article" date="2016" name="Plant Dis.">
        <title>Improved production of propionic acid using genome shuffling.</title>
        <authorList>
            <person name="Luna-Flores C.H."/>
            <person name="Palfreyman R.W."/>
            <person name="Kromer J.O."/>
            <person name="Nielsen L.K."/>
            <person name="Marcellin E."/>
        </authorList>
    </citation>
    <scope>NUCLEOTIDE SEQUENCE [LARGE SCALE GENOMIC DNA]</scope>
    <source>
        <strain evidence="3 5">F3E8</strain>
    </source>
</reference>
<dbReference type="Proteomes" id="UP000075221">
    <property type="component" value="Chromosome"/>
</dbReference>
<proteinExistence type="predicted"/>
<protein>
    <recommendedName>
        <fullName evidence="1">Spore protein YkvP/CgeB glycosyl transferase-like domain-containing protein</fullName>
    </recommendedName>
</protein>
<evidence type="ECO:0000313" key="2">
    <source>
        <dbReference type="EMBL" id="AMS06102.1"/>
    </source>
</evidence>
<feature type="domain" description="Spore protein YkvP/CgeB glycosyl transferase-like" evidence="1">
    <location>
        <begin position="193"/>
        <end position="340"/>
    </location>
</feature>
<dbReference type="InterPro" id="IPR055259">
    <property type="entry name" value="YkvP/CgeB_Glyco_trans-like"/>
</dbReference>
<gene>
    <name evidence="3" type="ORF">A8L58_13765</name>
    <name evidence="2" type="ORF">AXH35_12315</name>
</gene>
<dbReference type="EMBL" id="CP015970">
    <property type="protein sequence ID" value="AOZ47565.1"/>
    <property type="molecule type" value="Genomic_DNA"/>
</dbReference>
<evidence type="ECO:0000259" key="1">
    <source>
        <dbReference type="Pfam" id="PF13524"/>
    </source>
</evidence>
<accession>A0AAC9ANX5</accession>
<evidence type="ECO:0000313" key="3">
    <source>
        <dbReference type="EMBL" id="AOZ47565.1"/>
    </source>
</evidence>
<dbReference type="Proteomes" id="UP000178666">
    <property type="component" value="Chromosome"/>
</dbReference>
<name>A0AAC9ANX5_9ACTN</name>
<dbReference type="EMBL" id="CP014352">
    <property type="protein sequence ID" value="AMS06102.1"/>
    <property type="molecule type" value="Genomic_DNA"/>
</dbReference>
<sequence>MGGQDAVSERQRSRVLVVTPGFHGYGASIGRALERRGFDVTVHVYDAVATREKAWNKLRYELPARLRGREGEMSGQKATRRALDRIRQVRPDLVLTIRGDILGPEFWQEAASAGRHSVLWLYDELRRMHFDVDEISHLAAVASYSALDTAAMVSRGIEARHLPNGFDPTITPEGTWPADPITFIGARYPGREAALDHLWEAGIPVMAYGRFWSRHPLDRLRTWRLSAPSYPSGRDTTLGQAYGIMRDGAATLNIHRDQDGFTMRTFEACGVGGVQIIDRDDVAELYDPGTEVLVYHDLAELDEVCRRVLADPSRMSGLRERARRRTLAEHTVDHRVRVIEEMW</sequence>
<keyword evidence="5" id="KW-1185">Reference proteome</keyword>